<sequence>MNKLAIYNLPMNLFIEQFNSIVICSIINLSAAVVTIPILITIFMLTRLFYPLFFARRLAMVINIFAFEDWFIIQWPIFIYLSLLQIVYLIRVMPYIKKSSNYLSIFNESYVLLFGTIMIFMTDYLPDPKLKYMLGWNVLALIILVSFINILFAIKENKSLIKKGFQKIRAFFTNLRKHKIIEQTQSETYNQILNELSRQNDEGMKNDSGIVRINPLNEIDSMQQKALKIKKTVSKIQFKSKITPVNDVILEEMSAEAESKFEFTEVEEEKIEDAAFEQVDSQTIFQTIIDQQKQNENNDFSELIFNNDDVNA</sequence>
<feature type="transmembrane region" description="Helical" evidence="1">
    <location>
        <begin position="102"/>
        <end position="121"/>
    </location>
</feature>
<keyword evidence="1" id="KW-0812">Transmembrane</keyword>
<reference evidence="2 3" key="1">
    <citation type="submission" date="2014-06" db="EMBL/GenBank/DDBJ databases">
        <authorList>
            <person name="Swart Estienne"/>
        </authorList>
    </citation>
    <scope>NUCLEOTIDE SEQUENCE [LARGE SCALE GENOMIC DNA]</scope>
    <source>
        <strain evidence="2 3">130c</strain>
    </source>
</reference>
<dbReference type="EMBL" id="CCKQ01007397">
    <property type="protein sequence ID" value="CDW78754.1"/>
    <property type="molecule type" value="Genomic_DNA"/>
</dbReference>
<feature type="transmembrane region" description="Helical" evidence="1">
    <location>
        <begin position="133"/>
        <end position="154"/>
    </location>
</feature>
<feature type="transmembrane region" description="Helical" evidence="1">
    <location>
        <begin position="21"/>
        <end position="50"/>
    </location>
</feature>
<accession>A0A078A951</accession>
<name>A0A078A951_STYLE</name>
<gene>
    <name evidence="2" type="primary">Contig4797.g5124</name>
    <name evidence="2" type="ORF">STYLEM_7738</name>
</gene>
<organism evidence="2 3">
    <name type="scientific">Stylonychia lemnae</name>
    <name type="common">Ciliate</name>
    <dbReference type="NCBI Taxonomy" id="5949"/>
    <lineage>
        <taxon>Eukaryota</taxon>
        <taxon>Sar</taxon>
        <taxon>Alveolata</taxon>
        <taxon>Ciliophora</taxon>
        <taxon>Intramacronucleata</taxon>
        <taxon>Spirotrichea</taxon>
        <taxon>Stichotrichia</taxon>
        <taxon>Sporadotrichida</taxon>
        <taxon>Oxytrichidae</taxon>
        <taxon>Stylonychinae</taxon>
        <taxon>Stylonychia</taxon>
    </lineage>
</organism>
<evidence type="ECO:0000313" key="2">
    <source>
        <dbReference type="EMBL" id="CDW78754.1"/>
    </source>
</evidence>
<dbReference type="InParanoid" id="A0A078A951"/>
<evidence type="ECO:0008006" key="4">
    <source>
        <dbReference type="Google" id="ProtNLM"/>
    </source>
</evidence>
<feature type="transmembrane region" description="Helical" evidence="1">
    <location>
        <begin position="70"/>
        <end position="90"/>
    </location>
</feature>
<evidence type="ECO:0000313" key="3">
    <source>
        <dbReference type="Proteomes" id="UP000039865"/>
    </source>
</evidence>
<dbReference type="AlphaFoldDB" id="A0A078A951"/>
<keyword evidence="3" id="KW-1185">Reference proteome</keyword>
<proteinExistence type="predicted"/>
<keyword evidence="1" id="KW-0472">Membrane</keyword>
<keyword evidence="1" id="KW-1133">Transmembrane helix</keyword>
<dbReference type="Proteomes" id="UP000039865">
    <property type="component" value="Unassembled WGS sequence"/>
</dbReference>
<protein>
    <recommendedName>
        <fullName evidence="4">TRP C-terminal domain-containing protein</fullName>
    </recommendedName>
</protein>
<evidence type="ECO:0000256" key="1">
    <source>
        <dbReference type="SAM" id="Phobius"/>
    </source>
</evidence>